<evidence type="ECO:0008006" key="6">
    <source>
        <dbReference type="Google" id="ProtNLM"/>
    </source>
</evidence>
<protein>
    <recommendedName>
        <fullName evidence="6">Bacterial Ig domain-containing protein</fullName>
    </recommendedName>
</protein>
<feature type="chain" id="PRO_5012148014" description="Bacterial Ig domain-containing protein" evidence="3">
    <location>
        <begin position="24"/>
        <end position="467"/>
    </location>
</feature>
<evidence type="ECO:0000313" key="5">
    <source>
        <dbReference type="Proteomes" id="UP000198414"/>
    </source>
</evidence>
<feature type="coiled-coil region" evidence="1">
    <location>
        <begin position="177"/>
        <end position="235"/>
    </location>
</feature>
<feature type="compositionally biased region" description="Low complexity" evidence="2">
    <location>
        <begin position="117"/>
        <end position="168"/>
    </location>
</feature>
<dbReference type="RefSeq" id="WP_089121414.1">
    <property type="nucleotide sequence ID" value="NZ_BCMI01000016.1"/>
</dbReference>
<sequence length="467" mass="51949" precursor="true">MNKSVVTIATATSFMLMGGLAQASIRKTSVKPAKLTSKSTFVKGTATKSATIRLSHNHTTYAYGKATNKGKFSLKLKHKLHNSWKYRLTISKKGYKTTTAYLKISATKPASSKNTDSSAVTSSTAVRTASNASSANSSTNSTKPAQSTTTSSATASTPATSATSATSATEKADLALADQYKAKALELSQQASNQSNQTSTIYQILNATVHSADYYAKLDSQINDYQQKIKALSAKSHDTTSNDYQSLAYHLTNLQTEKARAQKNDEYPKEINTLDKSKVAAYKDKFHQSQDHRNTDSDEDSYNDPSEADYFWTLAGKLYNKYHLEMDTDWEDGPYTKSTNTKDEIFKTLVADINNTKVEKPAVDPEVQKQEQQRLQDQKKLQEQYDKDYASALTLVSQYNQNSKKENSLYSEINQMSNNINEFTSRSSADDSKSDIYTQWIKEEQDALDALKKKNPNYENTSMAFLN</sequence>
<reference evidence="4 5" key="1">
    <citation type="submission" date="2015-11" db="EMBL/GenBank/DDBJ databases">
        <title>Draft genome sequences of new species of the genus Lactobacillus isolated from orchardgrass silage.</title>
        <authorList>
            <person name="Tohno M."/>
            <person name="Tanizawa Y."/>
            <person name="Arita M."/>
        </authorList>
    </citation>
    <scope>NUCLEOTIDE SEQUENCE [LARGE SCALE GENOMIC DNA]</scope>
    <source>
        <strain evidence="4 5">IWT25</strain>
    </source>
</reference>
<dbReference type="EMBL" id="BCMI01000016">
    <property type="protein sequence ID" value="GAX06370.1"/>
    <property type="molecule type" value="Genomic_DNA"/>
</dbReference>
<feature type="region of interest" description="Disordered" evidence="2">
    <location>
        <begin position="109"/>
        <end position="168"/>
    </location>
</feature>
<evidence type="ECO:0000256" key="1">
    <source>
        <dbReference type="SAM" id="Coils"/>
    </source>
</evidence>
<evidence type="ECO:0000256" key="3">
    <source>
        <dbReference type="SAM" id="SignalP"/>
    </source>
</evidence>
<feature type="signal peptide" evidence="3">
    <location>
        <begin position="1"/>
        <end position="23"/>
    </location>
</feature>
<accession>A0A1Z5IX46</accession>
<evidence type="ECO:0000313" key="4">
    <source>
        <dbReference type="EMBL" id="GAX06370.1"/>
    </source>
</evidence>
<dbReference type="Proteomes" id="UP000198414">
    <property type="component" value="Unassembled WGS sequence"/>
</dbReference>
<dbReference type="OrthoDB" id="10016741at2"/>
<dbReference type="AlphaFoldDB" id="A0A1Z5IX46"/>
<name>A0A1Z5IX46_9LACO</name>
<keyword evidence="1" id="KW-0175">Coiled coil</keyword>
<comment type="caution">
    <text evidence="4">The sequence shown here is derived from an EMBL/GenBank/DDBJ whole genome shotgun (WGS) entry which is preliminary data.</text>
</comment>
<organism evidence="4 5">
    <name type="scientific">Secundilactobacillus pentosiphilus</name>
    <dbReference type="NCBI Taxonomy" id="1714682"/>
    <lineage>
        <taxon>Bacteria</taxon>
        <taxon>Bacillati</taxon>
        <taxon>Bacillota</taxon>
        <taxon>Bacilli</taxon>
        <taxon>Lactobacillales</taxon>
        <taxon>Lactobacillaceae</taxon>
        <taxon>Secundilactobacillus</taxon>
    </lineage>
</organism>
<keyword evidence="3" id="KW-0732">Signal</keyword>
<gene>
    <name evidence="4" type="ORF">IWT25_01714</name>
</gene>
<proteinExistence type="predicted"/>
<evidence type="ECO:0000256" key="2">
    <source>
        <dbReference type="SAM" id="MobiDB-lite"/>
    </source>
</evidence>